<accession>A0A8J7YNT6</accession>
<evidence type="ECO:0000313" key="1">
    <source>
        <dbReference type="EMBL" id="MBX8632120.1"/>
    </source>
</evidence>
<reference evidence="1" key="1">
    <citation type="submission" date="2021-04" db="EMBL/GenBank/DDBJ databases">
        <title>Genomic insights into ecological role and evolution of a novel Thermoplasmata order Candidatus Sysuiplasmatales.</title>
        <authorList>
            <person name="Yuan Y."/>
        </authorList>
    </citation>
    <scope>NUCLEOTIDE SEQUENCE</scope>
    <source>
        <strain evidence="1">YP2-bin.285</strain>
    </source>
</reference>
<comment type="caution">
    <text evidence="1">The sequence shown here is derived from an EMBL/GenBank/DDBJ whole genome shotgun (WGS) entry which is preliminary data.</text>
</comment>
<proteinExistence type="predicted"/>
<evidence type="ECO:0000313" key="2">
    <source>
        <dbReference type="Proteomes" id="UP000716004"/>
    </source>
</evidence>
<name>A0A8J7YNT6_9ARCH</name>
<dbReference type="Proteomes" id="UP000716004">
    <property type="component" value="Unassembled WGS sequence"/>
</dbReference>
<sequence length="201" mass="23399">MSEMDVDGRIRNYWRRKELMLSDEDSTRLDELVASLQFRDATAGTPVPAIEFCSHLNCEGLVPFMERAYRRFETVRDRLVPRMRFLAFMCMSGRRNISDAFCAVVGDNGWKRLGFREKPVYETLREFINERIGDSRLHELFHAIVAECVRAASSMGVEIGRRVGEDATDIRSLKFDDEAEYSGYYRHHGYRVDMVHDLDDP</sequence>
<protein>
    <submittedName>
        <fullName evidence="1">Uncharacterized protein</fullName>
    </submittedName>
</protein>
<dbReference type="AlphaFoldDB" id="A0A8J7YNT6"/>
<dbReference type="EMBL" id="JAGVSJ010000015">
    <property type="protein sequence ID" value="MBX8632120.1"/>
    <property type="molecule type" value="Genomic_DNA"/>
</dbReference>
<feature type="non-terminal residue" evidence="1">
    <location>
        <position position="201"/>
    </location>
</feature>
<gene>
    <name evidence="1" type="ORF">J9259_06350</name>
</gene>
<organism evidence="1 2">
    <name type="scientific">Candidatus Sysuiplasma superficiale</name>
    <dbReference type="NCBI Taxonomy" id="2823368"/>
    <lineage>
        <taxon>Archaea</taxon>
        <taxon>Methanobacteriati</taxon>
        <taxon>Thermoplasmatota</taxon>
        <taxon>Thermoplasmata</taxon>
        <taxon>Candidatus Sysuiplasmatales</taxon>
        <taxon>Candidatus Sysuiplasmataceae</taxon>
        <taxon>Candidatus Sysuiplasma</taxon>
    </lineage>
</organism>